<feature type="domain" description="THIF-type NAD/FAD binding fold" evidence="2">
    <location>
        <begin position="4"/>
        <end position="243"/>
    </location>
</feature>
<dbReference type="InterPro" id="IPR035985">
    <property type="entry name" value="Ubiquitin-activating_enz"/>
</dbReference>
<evidence type="ECO:0000313" key="3">
    <source>
        <dbReference type="EMBL" id="QKS69799.1"/>
    </source>
</evidence>
<dbReference type="InterPro" id="IPR000594">
    <property type="entry name" value="ThiF_NAD_FAD-bd"/>
</dbReference>
<dbReference type="InterPro" id="IPR045886">
    <property type="entry name" value="ThiF/MoeB/HesA"/>
</dbReference>
<dbReference type="GO" id="GO:0004792">
    <property type="term" value="F:thiosulfate-cyanide sulfurtransferase activity"/>
    <property type="evidence" value="ECO:0007669"/>
    <property type="project" value="TreeGrafter"/>
</dbReference>
<dbReference type="PANTHER" id="PTHR10953">
    <property type="entry name" value="UBIQUITIN-ACTIVATING ENZYME E1"/>
    <property type="match status" value="1"/>
</dbReference>
<gene>
    <name evidence="3" type="ORF">FLK61_23705</name>
</gene>
<keyword evidence="3" id="KW-0548">Nucleotidyltransferase</keyword>
<dbReference type="AlphaFoldDB" id="A0A859F9L8"/>
<dbReference type="PANTHER" id="PTHR10953:SF102">
    <property type="entry name" value="ADENYLYLTRANSFERASE AND SULFURTRANSFERASE MOCS3"/>
    <property type="match status" value="1"/>
</dbReference>
<dbReference type="GO" id="GO:0016779">
    <property type="term" value="F:nucleotidyltransferase activity"/>
    <property type="evidence" value="ECO:0007669"/>
    <property type="project" value="UniProtKB-KW"/>
</dbReference>
<dbReference type="CDD" id="cd00757">
    <property type="entry name" value="ThiF_MoeB_HesA_family"/>
    <property type="match status" value="1"/>
</dbReference>
<organism evidence="3 4">
    <name type="scientific">Paenalkalicoccus suaedae</name>
    <dbReference type="NCBI Taxonomy" id="2592382"/>
    <lineage>
        <taxon>Bacteria</taxon>
        <taxon>Bacillati</taxon>
        <taxon>Bacillota</taxon>
        <taxon>Bacilli</taxon>
        <taxon>Bacillales</taxon>
        <taxon>Bacillaceae</taxon>
        <taxon>Paenalkalicoccus</taxon>
    </lineage>
</organism>
<evidence type="ECO:0000256" key="1">
    <source>
        <dbReference type="ARBA" id="ARBA00009919"/>
    </source>
</evidence>
<dbReference type="GO" id="GO:0008146">
    <property type="term" value="F:sulfotransferase activity"/>
    <property type="evidence" value="ECO:0007669"/>
    <property type="project" value="TreeGrafter"/>
</dbReference>
<sequence length="339" mass="37519">MNRYSRHELFSGIGKKGQKRIRDGHVLILGLGALGASSSEMLTRAGVGRLTLIDRDYVDWTNLQRQRLYTEADATARMPKAAIAKDRLEAINKEVAITAHVMDATAEELERLILASDIDVIVDATDNFDARMMVNDLSLKHDVPWIYGACIGSYGMSYTFLPGQGGPCLTCLLDELPTGGPTCDTAGIIAPAVEIVVAHQVTNVLKLLTGATDVLADSLMTCDLWQNNYRTMSMHSFKRADCPSCGEVPTYPYLLRENHTEAAVLCGRDSVQLRPPTKREVALSEVARSLPFDHVLRNEYLLSFEVEEKRVVLFKDGRAMVHGTADVTEAKAVYYRYFG</sequence>
<keyword evidence="4" id="KW-1185">Reference proteome</keyword>
<name>A0A859F9L8_9BACI</name>
<dbReference type="Pfam" id="PF00899">
    <property type="entry name" value="ThiF"/>
    <property type="match status" value="1"/>
</dbReference>
<dbReference type="GO" id="GO:0008641">
    <property type="term" value="F:ubiquitin-like modifier activating enzyme activity"/>
    <property type="evidence" value="ECO:0007669"/>
    <property type="project" value="InterPro"/>
</dbReference>
<dbReference type="Gene3D" id="3.40.50.720">
    <property type="entry name" value="NAD(P)-binding Rossmann-like Domain"/>
    <property type="match status" value="1"/>
</dbReference>
<dbReference type="EMBL" id="CP041372">
    <property type="protein sequence ID" value="QKS69799.1"/>
    <property type="molecule type" value="Genomic_DNA"/>
</dbReference>
<dbReference type="Proteomes" id="UP000318138">
    <property type="component" value="Chromosome"/>
</dbReference>
<protein>
    <submittedName>
        <fullName evidence="3">ThiF family adenylyltransferase</fullName>
    </submittedName>
</protein>
<evidence type="ECO:0000259" key="2">
    <source>
        <dbReference type="Pfam" id="PF00899"/>
    </source>
</evidence>
<accession>A0A859F9L8</accession>
<dbReference type="GO" id="GO:0005829">
    <property type="term" value="C:cytosol"/>
    <property type="evidence" value="ECO:0007669"/>
    <property type="project" value="TreeGrafter"/>
</dbReference>
<dbReference type="RefSeq" id="WP_176007843.1">
    <property type="nucleotide sequence ID" value="NZ_CP041372.2"/>
</dbReference>
<comment type="similarity">
    <text evidence="1">Belongs to the HesA/MoeB/ThiF family.</text>
</comment>
<dbReference type="FunFam" id="3.40.50.720:FF:000080">
    <property type="entry name" value="Thiazole biosynthesis adenylyltransferase ThiF"/>
    <property type="match status" value="1"/>
</dbReference>
<reference evidence="4" key="1">
    <citation type="submission" date="2019-07" db="EMBL/GenBank/DDBJ databases">
        <title>Bacillus alkalisoli sp. nov. isolated from saline soil.</title>
        <authorList>
            <person name="Sun J.-Q."/>
            <person name="Xu L."/>
        </authorList>
    </citation>
    <scope>NUCLEOTIDE SEQUENCE [LARGE SCALE GENOMIC DNA]</scope>
    <source>
        <strain evidence="4">M4U3P1</strain>
    </source>
</reference>
<keyword evidence="3" id="KW-0808">Transferase</keyword>
<dbReference type="SUPFAM" id="SSF69572">
    <property type="entry name" value="Activating enzymes of the ubiquitin-like proteins"/>
    <property type="match status" value="1"/>
</dbReference>
<evidence type="ECO:0000313" key="4">
    <source>
        <dbReference type="Proteomes" id="UP000318138"/>
    </source>
</evidence>
<dbReference type="KEGG" id="psua:FLK61_23705"/>
<proteinExistence type="inferred from homology"/>